<reference evidence="2 3" key="1">
    <citation type="submission" date="2023-07" db="EMBL/GenBank/DDBJ databases">
        <title>Sequencing the genomes of 1000 actinobacteria strains.</title>
        <authorList>
            <person name="Klenk H.-P."/>
        </authorList>
    </citation>
    <scope>NUCLEOTIDE SEQUENCE [LARGE SCALE GENOMIC DNA]</scope>
    <source>
        <strain evidence="2 3">DSM 44109</strain>
    </source>
</reference>
<name>A0ABT9RG79_9ACTN</name>
<dbReference type="InterPro" id="IPR013815">
    <property type="entry name" value="ATP_grasp_subdomain_1"/>
</dbReference>
<dbReference type="Proteomes" id="UP001230426">
    <property type="component" value="Unassembled WGS sequence"/>
</dbReference>
<dbReference type="SUPFAM" id="SSF51735">
    <property type="entry name" value="NAD(P)-binding Rossmann-fold domains"/>
    <property type="match status" value="1"/>
</dbReference>
<dbReference type="InterPro" id="IPR032875">
    <property type="entry name" value="Succ_CoA_lig_flav_dom"/>
</dbReference>
<dbReference type="Pfam" id="PF13302">
    <property type="entry name" value="Acetyltransf_3"/>
    <property type="match status" value="1"/>
</dbReference>
<dbReference type="PANTHER" id="PTHR42793:SF1">
    <property type="entry name" value="PEPTIDYL-LYSINE N-ACETYLTRANSFERASE PATZ"/>
    <property type="match status" value="1"/>
</dbReference>
<dbReference type="InterPro" id="IPR016181">
    <property type="entry name" value="Acyl_CoA_acyltransferase"/>
</dbReference>
<accession>A0ABT9RG79</accession>
<evidence type="ECO:0000313" key="3">
    <source>
        <dbReference type="Proteomes" id="UP001230426"/>
    </source>
</evidence>
<feature type="domain" description="N-acetyltransferase" evidence="1">
    <location>
        <begin position="19"/>
        <end position="180"/>
    </location>
</feature>
<evidence type="ECO:0000313" key="2">
    <source>
        <dbReference type="EMBL" id="MDP9868293.1"/>
    </source>
</evidence>
<dbReference type="Pfam" id="PF13607">
    <property type="entry name" value="Succ_CoA_lig"/>
    <property type="match status" value="1"/>
</dbReference>
<dbReference type="Pfam" id="PF13549">
    <property type="entry name" value="ATP-grasp_5"/>
    <property type="match status" value="1"/>
</dbReference>
<keyword evidence="3" id="KW-1185">Reference proteome</keyword>
<gene>
    <name evidence="2" type="ORF">J2S55_007559</name>
</gene>
<protein>
    <submittedName>
        <fullName evidence="2">Acyl-CoA synthetase (NDP forming)/GNAT superfamily N-acetyltransferase</fullName>
    </submittedName>
</protein>
<dbReference type="SUPFAM" id="SSF52210">
    <property type="entry name" value="Succinyl-CoA synthetase domains"/>
    <property type="match status" value="2"/>
</dbReference>
<dbReference type="PANTHER" id="PTHR42793">
    <property type="entry name" value="COA BINDING DOMAIN CONTAINING PROTEIN"/>
    <property type="match status" value="1"/>
</dbReference>
<comment type="caution">
    <text evidence="2">The sequence shown here is derived from an EMBL/GenBank/DDBJ whole genome shotgun (WGS) entry which is preliminary data.</text>
</comment>
<dbReference type="SUPFAM" id="SSF55729">
    <property type="entry name" value="Acyl-CoA N-acyltransferases (Nat)"/>
    <property type="match status" value="1"/>
</dbReference>
<dbReference type="SUPFAM" id="SSF56059">
    <property type="entry name" value="Glutathione synthetase ATP-binding domain-like"/>
    <property type="match status" value="1"/>
</dbReference>
<dbReference type="InterPro" id="IPR000182">
    <property type="entry name" value="GNAT_dom"/>
</dbReference>
<dbReference type="SMART" id="SM00881">
    <property type="entry name" value="CoA_binding"/>
    <property type="match status" value="1"/>
</dbReference>
<dbReference type="Gene3D" id="3.40.630.30">
    <property type="match status" value="1"/>
</dbReference>
<dbReference type="RefSeq" id="WP_306870991.1">
    <property type="nucleotide sequence ID" value="NZ_JAUSRB010000002.1"/>
</dbReference>
<dbReference type="EMBL" id="JAUSRB010000002">
    <property type="protein sequence ID" value="MDP9868293.1"/>
    <property type="molecule type" value="Genomic_DNA"/>
</dbReference>
<sequence>MRRTVPDECDVLLREGGIARIRPLRPDDRARLHELVDRSSERSAYLRFFTGGTATAHAYMDRITAPGYPGRALVALSQGRLVAVAEYIPGDAGDAEIAILIDDGMHHHGLGTLLVEHLALNAADEGVRELVADVLAENRPMLRVLDDIGLNVTRAFNDGSVEVRIDPRPTSGMLERIEARAHQAASTSLRRLFCPESVAVIGAGRTPGGVGHHILRNLLQGGFPGPVYPINPYARQLCGLPVYANVGSVPGPIDLAVIATPACTVLEVARDCAGHGVRNLVVVTAGFAEAGEKGMEAELLRICREAGIRLVGPNCLGIVNTAARLNAGFLPHPPAPGHLALMSQSGAVAVALIDRAARLEVGISSFASVGNKADVSGNDLLEYWEDDPATDVIALYLESFGNPRRFGRIARRVSRHKPIIAVKSGRGGSGERAVRSHTAAAATPDVVVDTLLKASGVIRVDTVQDMLDTARLLATQPLPQGRRVAIVGNSGGPQALAADACEQRNLLVPELAAVTRGRLRSRLPVAAAVANPVDLTADGSAQELAFAIEAVLADPGIDIVMVVYTPPFGSGLGRTRQAIARAATSAGKTVAACISGHDGLLDGRVPCYAFPEQAVQALHHAVDYASWRAAPQVPPAEPRPADTVTACGIVEADLTRHPGGRWLDYGTAARLLGCYGIQTAESIEADGPDSAAAAAVMIGLPVVLKATGPDLVHKSDVGGVRVGLGTPDEVGRAYREMASSIGPAMTGAVVQPVIEAGVEIIIGGVAHEAFGPLLMVGMGGVTAELLADHSFRVPPLGDQDTAAMIAELRCAPLLTGYRGRPCVDVAALRKQIAGVGRLLEDLPEVVELDLNPVIVTPAGAVAVDVRVRLAPAAPPPSLFRRRLR</sequence>
<dbReference type="Gene3D" id="3.40.50.720">
    <property type="entry name" value="NAD(P)-binding Rossmann-like Domain"/>
    <property type="match status" value="1"/>
</dbReference>
<evidence type="ECO:0000259" key="1">
    <source>
        <dbReference type="PROSITE" id="PS51186"/>
    </source>
</evidence>
<organism evidence="2 3">
    <name type="scientific">Streptosporangium brasiliense</name>
    <dbReference type="NCBI Taxonomy" id="47480"/>
    <lineage>
        <taxon>Bacteria</taxon>
        <taxon>Bacillati</taxon>
        <taxon>Actinomycetota</taxon>
        <taxon>Actinomycetes</taxon>
        <taxon>Streptosporangiales</taxon>
        <taxon>Streptosporangiaceae</taxon>
        <taxon>Streptosporangium</taxon>
    </lineage>
</organism>
<proteinExistence type="predicted"/>
<dbReference type="Gene3D" id="3.30.470.20">
    <property type="entry name" value="ATP-grasp fold, B domain"/>
    <property type="match status" value="1"/>
</dbReference>
<dbReference type="InterPro" id="IPR036291">
    <property type="entry name" value="NAD(P)-bd_dom_sf"/>
</dbReference>
<dbReference type="Gene3D" id="3.40.50.261">
    <property type="entry name" value="Succinyl-CoA synthetase domains"/>
    <property type="match status" value="2"/>
</dbReference>
<dbReference type="Pfam" id="PF13380">
    <property type="entry name" value="CoA_binding_2"/>
    <property type="match status" value="1"/>
</dbReference>
<dbReference type="PROSITE" id="PS51186">
    <property type="entry name" value="GNAT"/>
    <property type="match status" value="1"/>
</dbReference>
<dbReference type="Gene3D" id="3.30.1490.20">
    <property type="entry name" value="ATP-grasp fold, A domain"/>
    <property type="match status" value="1"/>
</dbReference>
<dbReference type="InterPro" id="IPR003781">
    <property type="entry name" value="CoA-bd"/>
</dbReference>
<dbReference type="InterPro" id="IPR016102">
    <property type="entry name" value="Succinyl-CoA_synth-like"/>
</dbReference>